<evidence type="ECO:0000313" key="3">
    <source>
        <dbReference type="Proteomes" id="UP000570595"/>
    </source>
</evidence>
<dbReference type="AlphaFoldDB" id="A0A7J6MSP9"/>
<dbReference type="OrthoDB" id="426214at2759"/>
<reference evidence="3 4" key="1">
    <citation type="submission" date="2020-04" db="EMBL/GenBank/DDBJ databases">
        <title>Perkinsus olseni comparative genomics.</title>
        <authorList>
            <person name="Bogema D.R."/>
        </authorList>
    </citation>
    <scope>NUCLEOTIDE SEQUENCE [LARGE SCALE GENOMIC DNA]</scope>
    <source>
        <strain evidence="1">ATCC PRA-179</strain>
        <strain evidence="2">ATCC PRA-31</strain>
    </source>
</reference>
<evidence type="ECO:0000313" key="1">
    <source>
        <dbReference type="EMBL" id="KAF4669337.1"/>
    </source>
</evidence>
<accession>A0A7J6MSP9</accession>
<name>A0A7J6MSP9_PEROL</name>
<dbReference type="EMBL" id="JABANN010000027">
    <property type="protein sequence ID" value="KAF4674629.1"/>
    <property type="molecule type" value="Genomic_DNA"/>
</dbReference>
<evidence type="ECO:0000313" key="2">
    <source>
        <dbReference type="EMBL" id="KAF4674629.1"/>
    </source>
</evidence>
<proteinExistence type="predicted"/>
<sequence>MSASSLEAEGPAPQLATIDDVGESFRAFRREVNAKLDSIHRKVDMLLKQQDLCYSSPASSASWPHCPIAHEGPREILLGNRELLIGIVIFLHQSDVIHLGLASRLAAVPLGLVPHEGFSQRQPLLLLPHVRVPSQNSSRFPFQRVDWQQVRSLDISSTSLVWIKMHAIATGRAFALEAPVDFRLARLQRICIGPANRKRDTTQAQRAMQVLVRCVLSSAARSLNSIWVHVPPEVNCESAVTALEPPRQPLTHLGFVPDAGLWNVGSDLPSWPLSARWLAPIIINSRASLRRIQLSGVVLSSTTWLNGSSPPSENSVDAAVQAMAKLEVLESLSLVLQYPDGRGSTVEPMSLFRLRKAHPNHVYLCQARKGNFGNLLSLTLGAARDEEHNLETDRALAHYSRIQQWSGRSVYISEMSIFLPSENGSVAGVDIIARPRIPSSLLLPKWSELPQPTQQLWDEVICLAVKRIHDKVKTRAQKSFAPVTTELRRAIARQY</sequence>
<dbReference type="EMBL" id="JABAHT010000025">
    <property type="protein sequence ID" value="KAF4669337.1"/>
    <property type="molecule type" value="Genomic_DNA"/>
</dbReference>
<evidence type="ECO:0000313" key="4">
    <source>
        <dbReference type="Proteomes" id="UP000572268"/>
    </source>
</evidence>
<comment type="caution">
    <text evidence="2">The sequence shown here is derived from an EMBL/GenBank/DDBJ whole genome shotgun (WGS) entry which is preliminary data.</text>
</comment>
<organism evidence="2 4">
    <name type="scientific">Perkinsus olseni</name>
    <name type="common">Perkinsus atlanticus</name>
    <dbReference type="NCBI Taxonomy" id="32597"/>
    <lineage>
        <taxon>Eukaryota</taxon>
        <taxon>Sar</taxon>
        <taxon>Alveolata</taxon>
        <taxon>Perkinsozoa</taxon>
        <taxon>Perkinsea</taxon>
        <taxon>Perkinsida</taxon>
        <taxon>Perkinsidae</taxon>
        <taxon>Perkinsus</taxon>
    </lineage>
</organism>
<dbReference type="Proteomes" id="UP000570595">
    <property type="component" value="Unassembled WGS sequence"/>
</dbReference>
<gene>
    <name evidence="2" type="ORF">FOL46_004416</name>
    <name evidence="1" type="ORF">FOZ61_004371</name>
</gene>
<dbReference type="Proteomes" id="UP000572268">
    <property type="component" value="Unassembled WGS sequence"/>
</dbReference>
<protein>
    <submittedName>
        <fullName evidence="2">Uncharacterized protein</fullName>
    </submittedName>
</protein>